<dbReference type="RefSeq" id="WP_254163004.1">
    <property type="nucleotide sequence ID" value="NZ_JAHESF010000008.1"/>
</dbReference>
<gene>
    <name evidence="2" type="ORF">KK083_09935</name>
</gene>
<evidence type="ECO:0000313" key="2">
    <source>
        <dbReference type="EMBL" id="MBT1697195.1"/>
    </source>
</evidence>
<protein>
    <submittedName>
        <fullName evidence="2">Uncharacterized protein</fullName>
    </submittedName>
</protein>
<keyword evidence="1" id="KW-1133">Transmembrane helix</keyword>
<keyword evidence="1" id="KW-0472">Membrane</keyword>
<dbReference type="Proteomes" id="UP001319200">
    <property type="component" value="Unassembled WGS sequence"/>
</dbReference>
<keyword evidence="3" id="KW-1185">Reference proteome</keyword>
<comment type="caution">
    <text evidence="2">The sequence shown here is derived from an EMBL/GenBank/DDBJ whole genome shotgun (WGS) entry which is preliminary data.</text>
</comment>
<evidence type="ECO:0000256" key="1">
    <source>
        <dbReference type="SAM" id="Phobius"/>
    </source>
</evidence>
<accession>A0AAP2GNT1</accession>
<keyword evidence="1" id="KW-0812">Transmembrane</keyword>
<reference evidence="2 3" key="1">
    <citation type="submission" date="2021-05" db="EMBL/GenBank/DDBJ databases">
        <title>A Polyphasic approach of four new species of the genus Ohtaekwangia: Ohtaekwangia histidinii sp. nov., Ohtaekwangia cretensis sp. nov., Ohtaekwangia indiensis sp. nov., Ohtaekwangia reichenbachii sp. nov. from diverse environment.</title>
        <authorList>
            <person name="Octaviana S."/>
        </authorList>
    </citation>
    <scope>NUCLEOTIDE SEQUENCE [LARGE SCALE GENOMIC DNA]</scope>
    <source>
        <strain evidence="2 3">PWU4</strain>
    </source>
</reference>
<evidence type="ECO:0000313" key="3">
    <source>
        <dbReference type="Proteomes" id="UP001319200"/>
    </source>
</evidence>
<dbReference type="AlphaFoldDB" id="A0AAP2GNT1"/>
<sequence>MPRIVYAYSSYDKIFIVFNNDSNTLGIHVEHSDYKSRVDLLTKGVNDTFHQFQRFLKTIDMSLLSAELSMHAEGCNLIEGAYITRGNKFIELLKADVFLKIYIPLVALIVSYWMDHDVKKAFVNALISVGATFVWLIWQILTFKKGLKFKHNIVL</sequence>
<proteinExistence type="predicted"/>
<name>A0AAP2GNT1_9BACT</name>
<feature type="transmembrane region" description="Helical" evidence="1">
    <location>
        <begin position="121"/>
        <end position="141"/>
    </location>
</feature>
<dbReference type="EMBL" id="JAHESF010000008">
    <property type="protein sequence ID" value="MBT1697195.1"/>
    <property type="molecule type" value="Genomic_DNA"/>
</dbReference>
<feature type="transmembrane region" description="Helical" evidence="1">
    <location>
        <begin position="97"/>
        <end position="115"/>
    </location>
</feature>
<organism evidence="2 3">
    <name type="scientific">Chryseosolibacter histidini</name>
    <dbReference type="NCBI Taxonomy" id="2782349"/>
    <lineage>
        <taxon>Bacteria</taxon>
        <taxon>Pseudomonadati</taxon>
        <taxon>Bacteroidota</taxon>
        <taxon>Cytophagia</taxon>
        <taxon>Cytophagales</taxon>
        <taxon>Chryseotaleaceae</taxon>
        <taxon>Chryseosolibacter</taxon>
    </lineage>
</organism>